<organism evidence="1 2">
    <name type="scientific">Bacteroides clarus</name>
    <dbReference type="NCBI Taxonomy" id="626929"/>
    <lineage>
        <taxon>Bacteria</taxon>
        <taxon>Pseudomonadati</taxon>
        <taxon>Bacteroidota</taxon>
        <taxon>Bacteroidia</taxon>
        <taxon>Bacteroidales</taxon>
        <taxon>Bacteroidaceae</taxon>
        <taxon>Bacteroides</taxon>
    </lineage>
</organism>
<dbReference type="EMBL" id="QRWP01000002">
    <property type="protein sequence ID" value="RGT35091.1"/>
    <property type="molecule type" value="Genomic_DNA"/>
</dbReference>
<evidence type="ECO:0000313" key="1">
    <source>
        <dbReference type="EMBL" id="RGT35091.1"/>
    </source>
</evidence>
<accession>A0A412N9I4</accession>
<dbReference type="AlphaFoldDB" id="A0A412N9I4"/>
<protein>
    <submittedName>
        <fullName evidence="1">Uncharacterized protein</fullName>
    </submittedName>
</protein>
<comment type="caution">
    <text evidence="1">The sequence shown here is derived from an EMBL/GenBank/DDBJ whole genome shotgun (WGS) entry which is preliminary data.</text>
</comment>
<proteinExistence type="predicted"/>
<evidence type="ECO:0000313" key="2">
    <source>
        <dbReference type="Proteomes" id="UP000285159"/>
    </source>
</evidence>
<sequence>MPFLSLLSVPVFLVQKTFVSQIACRLFVIAYIGQPFVVGYLLYRHVAFFGGEAQPFSAGAPYAPLGQEGEVVICLPEAVELFVPAVACGRLLRQKIHYMDVGKAMVYAILYQLQFLQIQEESANAGFAPAEKACPGVEALNGVADGQVIVRP</sequence>
<reference evidence="1 2" key="1">
    <citation type="submission" date="2018-08" db="EMBL/GenBank/DDBJ databases">
        <title>A genome reference for cultivated species of the human gut microbiota.</title>
        <authorList>
            <person name="Zou Y."/>
            <person name="Xue W."/>
            <person name="Luo G."/>
        </authorList>
    </citation>
    <scope>NUCLEOTIDE SEQUENCE [LARGE SCALE GENOMIC DNA]</scope>
    <source>
        <strain evidence="1 2">AF19-1AC</strain>
    </source>
</reference>
<gene>
    <name evidence="1" type="ORF">DWX38_04005</name>
</gene>
<dbReference type="Proteomes" id="UP000285159">
    <property type="component" value="Unassembled WGS sequence"/>
</dbReference>
<name>A0A412N9I4_9BACE</name>